<organism evidence="1">
    <name type="scientific">Dechloromonas aromatica (strain RCB)</name>
    <dbReference type="NCBI Taxonomy" id="159087"/>
    <lineage>
        <taxon>Bacteria</taxon>
        <taxon>Pseudomonadati</taxon>
        <taxon>Pseudomonadota</taxon>
        <taxon>Betaproteobacteria</taxon>
        <taxon>Rhodocyclales</taxon>
        <taxon>Azonexaceae</taxon>
        <taxon>Dechloromonas</taxon>
    </lineage>
</organism>
<dbReference type="KEGG" id="dar:Daro_2965"/>
<protein>
    <submittedName>
        <fullName evidence="1">Uncharacterized protein</fullName>
    </submittedName>
</protein>
<dbReference type="STRING" id="159087.Daro_2965"/>
<dbReference type="AlphaFoldDB" id="Q47BT6"/>
<dbReference type="OrthoDB" id="9180730at2"/>
<accession>Q47BT6</accession>
<name>Q47BT6_DECAR</name>
<reference evidence="1" key="1">
    <citation type="submission" date="2005-08" db="EMBL/GenBank/DDBJ databases">
        <title>Complete sequence of Dechloromonas aromatica RCB.</title>
        <authorList>
            <person name="Salinero K.K."/>
            <person name="Copeland A."/>
            <person name="Lucas S."/>
            <person name="Lapidus A."/>
            <person name="Barry K."/>
            <person name="Detter J.C."/>
            <person name="Glavina T."/>
            <person name="Hammon N."/>
            <person name="Israni S."/>
            <person name="Pitluck S."/>
            <person name="Di Bartolo G."/>
            <person name="Trong S."/>
            <person name="Schmutz J."/>
            <person name="Larimer F."/>
            <person name="Land M."/>
            <person name="Ivanova N."/>
            <person name="Richardson P."/>
        </authorList>
    </citation>
    <scope>NUCLEOTIDE SEQUENCE</scope>
    <source>
        <strain evidence="1">RCB</strain>
    </source>
</reference>
<proteinExistence type="predicted"/>
<evidence type="ECO:0000313" key="1">
    <source>
        <dbReference type="EMBL" id="AAZ47695.1"/>
    </source>
</evidence>
<dbReference type="EMBL" id="CP000089">
    <property type="protein sequence ID" value="AAZ47695.1"/>
    <property type="molecule type" value="Genomic_DNA"/>
</dbReference>
<gene>
    <name evidence="1" type="ordered locus">Daro_2965</name>
</gene>
<dbReference type="eggNOG" id="ENOG5033KGW">
    <property type="taxonomic scope" value="Bacteria"/>
</dbReference>
<dbReference type="HOGENOM" id="CLU_145403_0_0_4"/>
<sequence>MGQAKNRGTLAQRVAQAQEKIEATRPEKLVCNGCKADVTAIHPVSTRGLRGIEAIWVGQCECGQTTFAASGEPKAVEAFFFALSENTELTLGSQRKDGGEHETA</sequence>